<accession>A0A8R2QZG2</accession>
<reference evidence="1" key="2">
    <citation type="submission" date="2022-06" db="UniProtKB">
        <authorList>
            <consortium name="EnsemblMetazoa"/>
        </authorList>
    </citation>
    <scope>IDENTIFICATION</scope>
    <source>
        <strain evidence="1">p50T (Dazao)</strain>
    </source>
</reference>
<name>A0A8R2QZG2_BOMMO</name>
<dbReference type="AlphaFoldDB" id="A0A8R2QZG2"/>
<keyword evidence="2" id="KW-1185">Reference proteome</keyword>
<dbReference type="EnsemblMetazoa" id="XM_038017012.1">
    <property type="protein sequence ID" value="XP_037872940.1"/>
    <property type="gene ID" value="LOC101745519"/>
</dbReference>
<dbReference type="Proteomes" id="UP000005204">
    <property type="component" value="Unassembled WGS sequence"/>
</dbReference>
<dbReference type="InterPro" id="IPR015943">
    <property type="entry name" value="WD40/YVTN_repeat-like_dom_sf"/>
</dbReference>
<evidence type="ECO:0000313" key="2">
    <source>
        <dbReference type="Proteomes" id="UP000005204"/>
    </source>
</evidence>
<protein>
    <recommendedName>
        <fullName evidence="3">Ommochrome-binding protein-like</fullName>
    </recommendedName>
</protein>
<proteinExistence type="predicted"/>
<dbReference type="SUPFAM" id="SSF63829">
    <property type="entry name" value="Calcium-dependent phosphotriesterase"/>
    <property type="match status" value="1"/>
</dbReference>
<evidence type="ECO:0008006" key="3">
    <source>
        <dbReference type="Google" id="ProtNLM"/>
    </source>
</evidence>
<sequence length="283" mass="31816">MRVSVYVCSHAPKILRHCCARMKLIILITIIAFVHGNQEVEVLKDNVHNPSQLVVDYQTSTLFFSHSSLFEGKTVLKSVYLNLNTKEFGEISGINSGIATAYDRSKHVVYLGGQDGIYTFDYTTKSAKNLRVTSYSIWQMFHCPVHGLYFTTFNPDEKAFVYSYGQVGPVPELTDIKTRLIAVGQKHDIYFANSAGIFVLKTIDGVLYKIHLETFIVNGFASDINGKLYFSTPNDIFYINEDAGTLDRVIRVQEGESIWGVAFAADGSMIYALDDKIVMKKKD</sequence>
<dbReference type="Gene3D" id="2.130.10.10">
    <property type="entry name" value="YVTN repeat-like/Quinoprotein amine dehydrogenase"/>
    <property type="match status" value="1"/>
</dbReference>
<organism evidence="1 2">
    <name type="scientific">Bombyx mori</name>
    <name type="common">Silk moth</name>
    <dbReference type="NCBI Taxonomy" id="7091"/>
    <lineage>
        <taxon>Eukaryota</taxon>
        <taxon>Metazoa</taxon>
        <taxon>Ecdysozoa</taxon>
        <taxon>Arthropoda</taxon>
        <taxon>Hexapoda</taxon>
        <taxon>Insecta</taxon>
        <taxon>Pterygota</taxon>
        <taxon>Neoptera</taxon>
        <taxon>Endopterygota</taxon>
        <taxon>Lepidoptera</taxon>
        <taxon>Glossata</taxon>
        <taxon>Ditrysia</taxon>
        <taxon>Bombycoidea</taxon>
        <taxon>Bombycidae</taxon>
        <taxon>Bombycinae</taxon>
        <taxon>Bombyx</taxon>
    </lineage>
</organism>
<reference evidence="2" key="1">
    <citation type="journal article" date="2008" name="Insect Biochem. Mol. Biol.">
        <title>The genome of a lepidopteran model insect, the silkworm Bombyx mori.</title>
        <authorList>
            <consortium name="International Silkworm Genome Consortium"/>
        </authorList>
    </citation>
    <scope>NUCLEOTIDE SEQUENCE [LARGE SCALE GENOMIC DNA]</scope>
    <source>
        <strain evidence="2">p50T</strain>
    </source>
</reference>
<evidence type="ECO:0000313" key="1">
    <source>
        <dbReference type="EnsemblMetazoa" id="XP_037872940.1"/>
    </source>
</evidence>